<name>A0A2C6DRY7_9GAMM</name>
<organism evidence="1 2">
    <name type="scientific">Budvicia aquatica</name>
    <dbReference type="NCBI Taxonomy" id="82979"/>
    <lineage>
        <taxon>Bacteria</taxon>
        <taxon>Pseudomonadati</taxon>
        <taxon>Pseudomonadota</taxon>
        <taxon>Gammaproteobacteria</taxon>
        <taxon>Enterobacterales</taxon>
        <taxon>Budviciaceae</taxon>
        <taxon>Budvicia</taxon>
    </lineage>
</organism>
<comment type="caution">
    <text evidence="1">The sequence shown here is derived from an EMBL/GenBank/DDBJ whole genome shotgun (WGS) entry which is preliminary data.</text>
</comment>
<dbReference type="EMBL" id="PDDX01000001">
    <property type="protein sequence ID" value="PHI31225.1"/>
    <property type="molecule type" value="Genomic_DNA"/>
</dbReference>
<dbReference type="AlphaFoldDB" id="A0A2C6DRY7"/>
<dbReference type="Pfam" id="PF06440">
    <property type="entry name" value="DNA_pol3_theta"/>
    <property type="match status" value="1"/>
</dbReference>
<sequence length="76" mass="9104">MSYNLAELPREERDKLDVDLHASGIAYKERYGMPFNYREIELLIPANLKDYFKERVEFFRTNPYQLGKLPYVANDK</sequence>
<dbReference type="GO" id="GO:0003677">
    <property type="term" value="F:DNA binding"/>
    <property type="evidence" value="ECO:0007669"/>
    <property type="project" value="InterPro"/>
</dbReference>
<dbReference type="RefSeq" id="WP_029094562.1">
    <property type="nucleotide sequence ID" value="NZ_PDDX01000001.1"/>
</dbReference>
<evidence type="ECO:0000313" key="2">
    <source>
        <dbReference type="Proteomes" id="UP000224974"/>
    </source>
</evidence>
<accession>A0A2C6DRY7</accession>
<proteinExistence type="predicted"/>
<keyword evidence="2" id="KW-1185">Reference proteome</keyword>
<gene>
    <name evidence="1" type="ORF">CRN84_18700</name>
</gene>
<dbReference type="Proteomes" id="UP000224974">
    <property type="component" value="Unassembled WGS sequence"/>
</dbReference>
<dbReference type="GO" id="GO:0003887">
    <property type="term" value="F:DNA-directed DNA polymerase activity"/>
    <property type="evidence" value="ECO:0007669"/>
    <property type="project" value="InterPro"/>
</dbReference>
<dbReference type="InterPro" id="IPR036745">
    <property type="entry name" value="PolIII_theta_sf"/>
</dbReference>
<dbReference type="OrthoDB" id="6506252at2"/>
<dbReference type="SUPFAM" id="SSF46575">
    <property type="entry name" value="DNA polymerase III theta subunit-like"/>
    <property type="match status" value="1"/>
</dbReference>
<dbReference type="STRING" id="1111728.GCA_000427805_01551"/>
<dbReference type="GO" id="GO:0006260">
    <property type="term" value="P:DNA replication"/>
    <property type="evidence" value="ECO:0007669"/>
    <property type="project" value="InterPro"/>
</dbReference>
<dbReference type="Gene3D" id="1.20.58.250">
    <property type="entry name" value="DNA polymerase III-theta"/>
    <property type="match status" value="1"/>
</dbReference>
<dbReference type="InterPro" id="IPR009052">
    <property type="entry name" value="DNA_pol_III_theta_bac"/>
</dbReference>
<evidence type="ECO:0000313" key="1">
    <source>
        <dbReference type="EMBL" id="PHI31225.1"/>
    </source>
</evidence>
<reference evidence="2" key="1">
    <citation type="submission" date="2017-09" db="EMBL/GenBank/DDBJ databases">
        <title>FDA dAtabase for Regulatory Grade micrObial Sequences (FDA-ARGOS): Supporting development and validation of Infectious Disease Dx tests.</title>
        <authorList>
            <person name="Minogue T."/>
            <person name="Wolcott M."/>
            <person name="Wasieloski L."/>
            <person name="Aguilar W."/>
            <person name="Moore D."/>
            <person name="Tallon L."/>
            <person name="Sadzewicz L."/>
            <person name="Ott S."/>
            <person name="Zhao X."/>
            <person name="Nagaraj S."/>
            <person name="Vavikolanu K."/>
            <person name="Aluvathingal J."/>
            <person name="Nadendla S."/>
            <person name="Sichtig H."/>
        </authorList>
    </citation>
    <scope>NUCLEOTIDE SEQUENCE [LARGE SCALE GENOMIC DNA]</scope>
    <source>
        <strain evidence="2">FDAARGOS_387</strain>
    </source>
</reference>
<protein>
    <submittedName>
        <fullName evidence="1">DNA polymerase III subunit theta</fullName>
    </submittedName>
</protein>